<organism evidence="1 2">
    <name type="scientific">Holotrichia oblita</name>
    <name type="common">Chafer beetle</name>
    <dbReference type="NCBI Taxonomy" id="644536"/>
    <lineage>
        <taxon>Eukaryota</taxon>
        <taxon>Metazoa</taxon>
        <taxon>Ecdysozoa</taxon>
        <taxon>Arthropoda</taxon>
        <taxon>Hexapoda</taxon>
        <taxon>Insecta</taxon>
        <taxon>Pterygota</taxon>
        <taxon>Neoptera</taxon>
        <taxon>Endopterygota</taxon>
        <taxon>Coleoptera</taxon>
        <taxon>Polyphaga</taxon>
        <taxon>Scarabaeiformia</taxon>
        <taxon>Scarabaeidae</taxon>
        <taxon>Melolonthinae</taxon>
        <taxon>Holotrichia</taxon>
    </lineage>
</organism>
<dbReference type="EMBL" id="CM043015">
    <property type="protein sequence ID" value="KAI4471228.1"/>
    <property type="molecule type" value="Genomic_DNA"/>
</dbReference>
<name>A0ACB9TWS8_HOLOL</name>
<accession>A0ACB9TWS8</accession>
<proteinExistence type="predicted"/>
<comment type="caution">
    <text evidence="1">The sequence shown here is derived from an EMBL/GenBank/DDBJ whole genome shotgun (WGS) entry which is preliminary data.</text>
</comment>
<evidence type="ECO:0000313" key="1">
    <source>
        <dbReference type="EMBL" id="KAI4471228.1"/>
    </source>
</evidence>
<gene>
    <name evidence="1" type="ORF">MML48_1g07601</name>
</gene>
<reference evidence="1" key="1">
    <citation type="submission" date="2022-04" db="EMBL/GenBank/DDBJ databases">
        <title>Chromosome-scale genome assembly of Holotrichia oblita Faldermann.</title>
        <authorList>
            <person name="Rongchong L."/>
        </authorList>
    </citation>
    <scope>NUCLEOTIDE SEQUENCE</scope>
    <source>
        <strain evidence="1">81SQS9</strain>
    </source>
</reference>
<keyword evidence="2" id="KW-1185">Reference proteome</keyword>
<sequence>MKFVLAIFAVLAVASATPARTLEEDLQDIIAVLPIAEIRAIVQRYIATDPEVQEIVAYLQGDEWAALVAEVAQNPTWIEFKEYLLSEGIDIDAIVQYIHDLIGGLRSHRMPHHHRTTRSLRDMIDEIRAIIPLDDLLVVLNDKFQNSTEFQRLFEVLSSDDARVLVEEVLALPEAQRLAQELRDMGINVDGALELIFGILGWSK</sequence>
<protein>
    <submittedName>
        <fullName evidence="1">Uncharacterized protein</fullName>
    </submittedName>
</protein>
<evidence type="ECO:0000313" key="2">
    <source>
        <dbReference type="Proteomes" id="UP001056778"/>
    </source>
</evidence>
<dbReference type="Proteomes" id="UP001056778">
    <property type="component" value="Chromosome 1"/>
</dbReference>